<sequence length="112" mass="12296">MMKSPRKRRGARSRTLPTPRRGAGSPPADSTQNPGRTRNHSEPRKGLSRLGRTRGLWGPSEDAESQGLDFWEGSQQDTVVDKTRGRLDCEGGHSGQKTSLRGSDRLAELDAK</sequence>
<protein>
    <submittedName>
        <fullName evidence="2">Uncharacterized protein</fullName>
    </submittedName>
</protein>
<dbReference type="Proteomes" id="UP001176941">
    <property type="component" value="Chromosome 2"/>
</dbReference>
<feature type="region of interest" description="Disordered" evidence="1">
    <location>
        <begin position="1"/>
        <end position="112"/>
    </location>
</feature>
<accession>A0ABN8YFY9</accession>
<feature type="compositionally biased region" description="Basic residues" evidence="1">
    <location>
        <begin position="1"/>
        <end position="12"/>
    </location>
</feature>
<proteinExistence type="predicted"/>
<evidence type="ECO:0000256" key="1">
    <source>
        <dbReference type="SAM" id="MobiDB-lite"/>
    </source>
</evidence>
<feature type="compositionally biased region" description="Basic and acidic residues" evidence="1">
    <location>
        <begin position="79"/>
        <end position="91"/>
    </location>
</feature>
<gene>
    <name evidence="2" type="ORF">MRATA1EN1_LOCUS9385</name>
</gene>
<name>A0ABN8YFY9_RANTA</name>
<evidence type="ECO:0000313" key="2">
    <source>
        <dbReference type="EMBL" id="CAI9160423.1"/>
    </source>
</evidence>
<reference evidence="2" key="1">
    <citation type="submission" date="2023-04" db="EMBL/GenBank/DDBJ databases">
        <authorList>
            <consortium name="ELIXIR-Norway"/>
        </authorList>
    </citation>
    <scope>NUCLEOTIDE SEQUENCE [LARGE SCALE GENOMIC DNA]</scope>
</reference>
<evidence type="ECO:0000313" key="3">
    <source>
        <dbReference type="Proteomes" id="UP001176941"/>
    </source>
</evidence>
<dbReference type="EMBL" id="OX459938">
    <property type="protein sequence ID" value="CAI9160423.1"/>
    <property type="molecule type" value="Genomic_DNA"/>
</dbReference>
<feature type="compositionally biased region" description="Basic and acidic residues" evidence="1">
    <location>
        <begin position="102"/>
        <end position="112"/>
    </location>
</feature>
<organism evidence="2 3">
    <name type="scientific">Rangifer tarandus platyrhynchus</name>
    <name type="common">Svalbard reindeer</name>
    <dbReference type="NCBI Taxonomy" id="3082113"/>
    <lineage>
        <taxon>Eukaryota</taxon>
        <taxon>Metazoa</taxon>
        <taxon>Chordata</taxon>
        <taxon>Craniata</taxon>
        <taxon>Vertebrata</taxon>
        <taxon>Euteleostomi</taxon>
        <taxon>Mammalia</taxon>
        <taxon>Eutheria</taxon>
        <taxon>Laurasiatheria</taxon>
        <taxon>Artiodactyla</taxon>
        <taxon>Ruminantia</taxon>
        <taxon>Pecora</taxon>
        <taxon>Cervidae</taxon>
        <taxon>Odocoileinae</taxon>
        <taxon>Rangifer</taxon>
    </lineage>
</organism>
<keyword evidence="3" id="KW-1185">Reference proteome</keyword>